<feature type="compositionally biased region" description="Low complexity" evidence="1">
    <location>
        <begin position="107"/>
        <end position="117"/>
    </location>
</feature>
<evidence type="ECO:0000259" key="2">
    <source>
        <dbReference type="Pfam" id="PF03734"/>
    </source>
</evidence>
<evidence type="ECO:0000313" key="4">
    <source>
        <dbReference type="Proteomes" id="UP001458415"/>
    </source>
</evidence>
<reference evidence="3 4" key="1">
    <citation type="submission" date="2024-06" db="EMBL/GenBank/DDBJ databases">
        <title>The Natural Products Discovery Center: Release of the First 8490 Sequenced Strains for Exploring Actinobacteria Biosynthetic Diversity.</title>
        <authorList>
            <person name="Kalkreuter E."/>
            <person name="Kautsar S.A."/>
            <person name="Yang D."/>
            <person name="Bader C.D."/>
            <person name="Teijaro C.N."/>
            <person name="Fluegel L."/>
            <person name="Davis C.M."/>
            <person name="Simpson J.R."/>
            <person name="Lauterbach L."/>
            <person name="Steele A.D."/>
            <person name="Gui C."/>
            <person name="Meng S."/>
            <person name="Li G."/>
            <person name="Viehrig K."/>
            <person name="Ye F."/>
            <person name="Su P."/>
            <person name="Kiefer A.F."/>
            <person name="Nichols A."/>
            <person name="Cepeda A.J."/>
            <person name="Yan W."/>
            <person name="Fan B."/>
            <person name="Jiang Y."/>
            <person name="Adhikari A."/>
            <person name="Zheng C.-J."/>
            <person name="Schuster L."/>
            <person name="Cowan T.M."/>
            <person name="Smanski M.J."/>
            <person name="Chevrette M.G."/>
            <person name="De Carvalho L.P.S."/>
            <person name="Shen B."/>
        </authorList>
    </citation>
    <scope>NUCLEOTIDE SEQUENCE [LARGE SCALE GENOMIC DNA]</scope>
    <source>
        <strain evidence="3 4">NPDC000634</strain>
    </source>
</reference>
<feature type="compositionally biased region" description="Polar residues" evidence="1">
    <location>
        <begin position="182"/>
        <end position="200"/>
    </location>
</feature>
<feature type="domain" description="L,D-TPase catalytic" evidence="2">
    <location>
        <begin position="188"/>
        <end position="329"/>
    </location>
</feature>
<gene>
    <name evidence="3" type="ORF">ABT317_16160</name>
</gene>
<dbReference type="PANTHER" id="PTHR38589:SF1">
    <property type="entry name" value="BLR0621 PROTEIN"/>
    <property type="match status" value="1"/>
</dbReference>
<evidence type="ECO:0000256" key="1">
    <source>
        <dbReference type="SAM" id="MobiDB-lite"/>
    </source>
</evidence>
<proteinExistence type="predicted"/>
<feature type="compositionally biased region" description="Gly residues" evidence="1">
    <location>
        <begin position="96"/>
        <end position="106"/>
    </location>
</feature>
<dbReference type="Proteomes" id="UP001458415">
    <property type="component" value="Unassembled WGS sequence"/>
</dbReference>
<dbReference type="RefSeq" id="WP_086728996.1">
    <property type="nucleotide sequence ID" value="NZ_MUBM01000275.1"/>
</dbReference>
<feature type="compositionally biased region" description="Low complexity" evidence="1">
    <location>
        <begin position="53"/>
        <end position="95"/>
    </location>
</feature>
<evidence type="ECO:0000313" key="3">
    <source>
        <dbReference type="EMBL" id="MER6978499.1"/>
    </source>
</evidence>
<dbReference type="InterPro" id="IPR005490">
    <property type="entry name" value="LD_TPept_cat_dom"/>
</dbReference>
<protein>
    <submittedName>
        <fullName evidence="3">L,D-transpeptidase family protein</fullName>
    </submittedName>
</protein>
<feature type="region of interest" description="Disordered" evidence="1">
    <location>
        <begin position="182"/>
        <end position="205"/>
    </location>
</feature>
<name>A0ABV1W2S9_9ACTN</name>
<keyword evidence="4" id="KW-1185">Reference proteome</keyword>
<comment type="caution">
    <text evidence="3">The sequence shown here is derived from an EMBL/GenBank/DDBJ whole genome shotgun (WGS) entry which is preliminary data.</text>
</comment>
<dbReference type="PANTHER" id="PTHR38589">
    <property type="entry name" value="BLR0621 PROTEIN"/>
    <property type="match status" value="1"/>
</dbReference>
<dbReference type="Pfam" id="PF03734">
    <property type="entry name" value="YkuD"/>
    <property type="match status" value="1"/>
</dbReference>
<sequence length="336" mass="32956">MLPEFSALSVRSRRFVVAAAVGGALLVASGCGKEDGGAGAEQVAADVQDDSADASTSASGSPSASASASVSAPASASASAKANGSASPSTSASGAAGSGKAGGGSDSGSDSGTEAAGTAGGSGSSSGSGTGQGSGGSSAPDFPVPVEVGDATQVITVKASGSYATVTTWAKSSAGWQSQFSTSAGRVGSNGVTNGATRRQGTYTTPSGTYTITEGFGVESSGTSMPYHKVGSDDWWVEDPESKYYNSMHGEAGADFPLTEAGDRGSEHLIDYPTQYAKALVVNFNRWPATPGRGAGIFLHVKGSGATAGCVSVPRATMDQIMGWIQPGAHPRIAIG</sequence>
<feature type="compositionally biased region" description="Gly residues" evidence="1">
    <location>
        <begin position="118"/>
        <end position="136"/>
    </location>
</feature>
<accession>A0ABV1W2S9</accession>
<feature type="region of interest" description="Disordered" evidence="1">
    <location>
        <begin position="32"/>
        <end position="145"/>
    </location>
</feature>
<dbReference type="EMBL" id="JBEPCU010000241">
    <property type="protein sequence ID" value="MER6978499.1"/>
    <property type="molecule type" value="Genomic_DNA"/>
</dbReference>
<organism evidence="3 4">
    <name type="scientific">Streptomyces carpinensis</name>
    <dbReference type="NCBI Taxonomy" id="66369"/>
    <lineage>
        <taxon>Bacteria</taxon>
        <taxon>Bacillati</taxon>
        <taxon>Actinomycetota</taxon>
        <taxon>Actinomycetes</taxon>
        <taxon>Kitasatosporales</taxon>
        <taxon>Streptomycetaceae</taxon>
        <taxon>Streptomyces</taxon>
    </lineage>
</organism>